<dbReference type="EMBL" id="FXBB01000008">
    <property type="protein sequence ID" value="SMG22470.1"/>
    <property type="molecule type" value="Genomic_DNA"/>
</dbReference>
<dbReference type="PANTHER" id="PTHR36179">
    <property type="entry name" value="LUD_DOM DOMAIN-CONTAINING PROTEIN"/>
    <property type="match status" value="1"/>
</dbReference>
<evidence type="ECO:0000313" key="2">
    <source>
        <dbReference type="EMBL" id="SMG22470.1"/>
    </source>
</evidence>
<dbReference type="RefSeq" id="WP_085544183.1">
    <property type="nucleotide sequence ID" value="NZ_FXBB01000008.1"/>
</dbReference>
<reference evidence="3" key="1">
    <citation type="submission" date="2017-04" db="EMBL/GenBank/DDBJ databases">
        <authorList>
            <person name="Varghese N."/>
            <person name="Submissions S."/>
        </authorList>
    </citation>
    <scope>NUCLEOTIDE SEQUENCE [LARGE SCALE GENOMIC DNA]</scope>
    <source>
        <strain evidence="3">USBA 82</strain>
    </source>
</reference>
<dbReference type="InterPro" id="IPR003741">
    <property type="entry name" value="LUD_dom"/>
</dbReference>
<gene>
    <name evidence="2" type="ORF">SAMN06275492_10839</name>
</gene>
<feature type="domain" description="LUD" evidence="1">
    <location>
        <begin position="3"/>
        <end position="195"/>
    </location>
</feature>
<dbReference type="PANTHER" id="PTHR36179:SF2">
    <property type="entry name" value="LUD DOMAIN-CONTAINING PROTEIN"/>
    <property type="match status" value="1"/>
</dbReference>
<evidence type="ECO:0000313" key="3">
    <source>
        <dbReference type="Proteomes" id="UP000193355"/>
    </source>
</evidence>
<accession>A0A1X7J6A9</accession>
<dbReference type="OrthoDB" id="9809147at2"/>
<keyword evidence="3" id="KW-1185">Reference proteome</keyword>
<dbReference type="Proteomes" id="UP000193355">
    <property type="component" value="Unassembled WGS sequence"/>
</dbReference>
<dbReference type="Pfam" id="PF02589">
    <property type="entry name" value="LUD_dom"/>
    <property type="match status" value="1"/>
</dbReference>
<organism evidence="2 3">
    <name type="scientific">Dethiosulfovibrio salsuginis</name>
    <dbReference type="NCBI Taxonomy" id="561720"/>
    <lineage>
        <taxon>Bacteria</taxon>
        <taxon>Thermotogati</taxon>
        <taxon>Synergistota</taxon>
        <taxon>Synergistia</taxon>
        <taxon>Synergistales</taxon>
        <taxon>Dethiosulfovibrionaceae</taxon>
        <taxon>Dethiosulfovibrio</taxon>
    </lineage>
</organism>
<dbReference type="AlphaFoldDB" id="A0A1X7J6A9"/>
<sequence>MRLEKTVASLKEKGYEVSCFDTAQDGASYLDGKVDGKTVGFGDSETLETMNLYDLLSKHNEVYDPAHPSKGLDFWSTAKLCLTTDIFFTSVNGLAETGEMVNIDGTGNRVAGSLFGHEKVYFVVGVNKVVPTLEEAIYRARNIAAPQNAARHRYRTPCAVKQDRCYDCHSEDRICCGQVIHYKKMNQMEMEVVLVKEALGL</sequence>
<proteinExistence type="predicted"/>
<evidence type="ECO:0000259" key="1">
    <source>
        <dbReference type="Pfam" id="PF02589"/>
    </source>
</evidence>
<dbReference type="STRING" id="561720.SAMN06275492_10839"/>
<name>A0A1X7J6A9_9BACT</name>
<protein>
    <submittedName>
        <fullName evidence="2">Uncharacterized ACR, YkgG family COG1556</fullName>
    </submittedName>
</protein>